<dbReference type="EMBL" id="OX596107">
    <property type="protein sequence ID" value="CAI9702186.1"/>
    <property type="molecule type" value="Genomic_DNA"/>
</dbReference>
<accession>A0ACB0EQ34</accession>
<organism evidence="1 2">
    <name type="scientific">Rangifer tarandus platyrhynchus</name>
    <name type="common">Svalbard reindeer</name>
    <dbReference type="NCBI Taxonomy" id="3082113"/>
    <lineage>
        <taxon>Eukaryota</taxon>
        <taxon>Metazoa</taxon>
        <taxon>Chordata</taxon>
        <taxon>Craniata</taxon>
        <taxon>Vertebrata</taxon>
        <taxon>Euteleostomi</taxon>
        <taxon>Mammalia</taxon>
        <taxon>Eutheria</taxon>
        <taxon>Laurasiatheria</taxon>
        <taxon>Artiodactyla</taxon>
        <taxon>Ruminantia</taxon>
        <taxon>Pecora</taxon>
        <taxon>Cervidae</taxon>
        <taxon>Odocoileinae</taxon>
        <taxon>Rangifer</taxon>
    </lineage>
</organism>
<proteinExistence type="predicted"/>
<protein>
    <submittedName>
        <fullName evidence="1">Uncharacterized protein</fullName>
    </submittedName>
</protein>
<dbReference type="Proteomes" id="UP001162501">
    <property type="component" value="Chromosome 23"/>
</dbReference>
<sequence length="111" mass="11525">MLTRPASAARAWVVAADARPRPTRREPAARGRLLRGGTCGGRSGHPPDQELTAPGPGPAQDCGSASALQTSRAGRARGVSGFPPPRLKGVPDRPTFPTPGQRSDSPLLRSL</sequence>
<gene>
    <name evidence="1" type="ORF">MRATA1EN3_LOCUS13399</name>
</gene>
<reference evidence="1" key="1">
    <citation type="submission" date="2023-05" db="EMBL/GenBank/DDBJ databases">
        <authorList>
            <consortium name="ELIXIR-Norway"/>
        </authorList>
    </citation>
    <scope>NUCLEOTIDE SEQUENCE</scope>
</reference>
<evidence type="ECO:0000313" key="2">
    <source>
        <dbReference type="Proteomes" id="UP001162501"/>
    </source>
</evidence>
<name>A0ACB0EQ34_RANTA</name>
<evidence type="ECO:0000313" key="1">
    <source>
        <dbReference type="EMBL" id="CAI9702186.1"/>
    </source>
</evidence>